<protein>
    <submittedName>
        <fullName evidence="3">Restriction endonuclease subunit R</fullName>
    </submittedName>
</protein>
<dbReference type="InterPro" id="IPR050742">
    <property type="entry name" value="Helicase_Restrict-Modif_Enz"/>
</dbReference>
<gene>
    <name evidence="3" type="ORF">ENN90_08800</name>
</gene>
<dbReference type="GO" id="GO:0005524">
    <property type="term" value="F:ATP binding"/>
    <property type="evidence" value="ECO:0007669"/>
    <property type="project" value="InterPro"/>
</dbReference>
<accession>A0A831LUW4</accession>
<evidence type="ECO:0000313" key="3">
    <source>
        <dbReference type="EMBL" id="HDR51700.1"/>
    </source>
</evidence>
<organism evidence="3">
    <name type="scientific">Mariniphaga anaerophila</name>
    <dbReference type="NCBI Taxonomy" id="1484053"/>
    <lineage>
        <taxon>Bacteria</taxon>
        <taxon>Pseudomonadati</taxon>
        <taxon>Bacteroidota</taxon>
        <taxon>Bacteroidia</taxon>
        <taxon>Marinilabiliales</taxon>
        <taxon>Prolixibacteraceae</taxon>
        <taxon>Mariniphaga</taxon>
    </lineage>
</organism>
<keyword evidence="3" id="KW-0255">Endonuclease</keyword>
<dbReference type="GO" id="GO:0005829">
    <property type="term" value="C:cytosol"/>
    <property type="evidence" value="ECO:0007669"/>
    <property type="project" value="TreeGrafter"/>
</dbReference>
<dbReference type="Gene3D" id="3.40.50.300">
    <property type="entry name" value="P-loop containing nucleotide triphosphate hydrolases"/>
    <property type="match status" value="1"/>
</dbReference>
<dbReference type="PANTHER" id="PTHR47396">
    <property type="entry name" value="TYPE I RESTRICTION ENZYME ECOKI R PROTEIN"/>
    <property type="match status" value="1"/>
</dbReference>
<dbReference type="InterPro" id="IPR014001">
    <property type="entry name" value="Helicase_ATP-bd"/>
</dbReference>
<dbReference type="PROSITE" id="PS51192">
    <property type="entry name" value="HELICASE_ATP_BIND_1"/>
    <property type="match status" value="1"/>
</dbReference>
<dbReference type="EMBL" id="DSDK01000476">
    <property type="protein sequence ID" value="HDR51700.1"/>
    <property type="molecule type" value="Genomic_DNA"/>
</dbReference>
<dbReference type="GO" id="GO:0004519">
    <property type="term" value="F:endonuclease activity"/>
    <property type="evidence" value="ECO:0007669"/>
    <property type="project" value="UniProtKB-KW"/>
</dbReference>
<keyword evidence="1" id="KW-0175">Coiled coil</keyword>
<keyword evidence="3" id="KW-0540">Nuclease</keyword>
<proteinExistence type="predicted"/>
<evidence type="ECO:0000259" key="2">
    <source>
        <dbReference type="PROSITE" id="PS51192"/>
    </source>
</evidence>
<dbReference type="Proteomes" id="UP000886047">
    <property type="component" value="Unassembled WGS sequence"/>
</dbReference>
<dbReference type="GO" id="GO:0016787">
    <property type="term" value="F:hydrolase activity"/>
    <property type="evidence" value="ECO:0007669"/>
    <property type="project" value="InterPro"/>
</dbReference>
<dbReference type="InterPro" id="IPR006935">
    <property type="entry name" value="Helicase/UvrB_N"/>
</dbReference>
<sequence length="844" mass="97268">MYLKKYQIKVVDALKQFLQTATETKTSFDVAKQALPENMRHTLNWVQTTFQNTNLDYKDRCNNGLGNFYPRVNIKVPTGGGKTLLAVEAIREYQNIFAQKRTGLIVWIVPSETIYSQTVQKIRDKSNPMRQLLDQCSGNRTLVLEKGQKLTTYDIEENLVVLFIMIQSISRKNGKEALKVFQDSGGYDSFFPADNRYDLHKQLLEQIPNLDYISDLGEEHLLIMTSLGNAIRVAKPLIIIDEIHKVFSDNARKTIDGLNPEMVLGLTATPKENMNILVTITGLELKEEEMVKLDMHILPPISRQEDDWKAMIKEIKEHRQNLENSAKKYRKDHGIYIRPTALIQVEATGKDQRGKGRVHSLDVKDYLISLEVNPDEIAIKTSSQNDIEDINLFSQNCPVRFIITKEALREGWDFSFAYILGIIPNVNSNTGVTQLVGRILRQPFAKKLGVKELDESYVYYSKGDTRNILEKVATGFKNEGLEDLVTTVKFRDNEEINATKPVKIKKEIQDKFPDSFYLPVWLMVDDENNKRHFNYNIDIKPKIDFVSFELSGECVESVESALSEETKDRKAFAITLNDESKAAFVEETTKSNGIAEINIDYLTRRLNETIDNPFLSRVISGKVLKQLEDKIGQDKLKEHFSFIASQIAKEYVKEKVKQEEAVFLNLLENKKLVLAVSDNNTIGFKVPEKDVITANTIPNTFKYYLFDDVELSTMNSLEKRVGDILDKQEKILWWFRNRTSKDWYSIQGWKKNKIRPDFVAAKKNKSNELELVYILESKGEHLLGNTDTVYKKKVLDIMTEQKQQKKIKTYQTQIPFEEFVLNDKVECYLVEQGKEEEDLKKLMG</sequence>
<comment type="caution">
    <text evidence="3">The sequence shown here is derived from an EMBL/GenBank/DDBJ whole genome shotgun (WGS) entry which is preliminary data.</text>
</comment>
<feature type="domain" description="Helicase ATP-binding" evidence="2">
    <location>
        <begin position="63"/>
        <end position="288"/>
    </location>
</feature>
<dbReference type="SUPFAM" id="SSF52540">
    <property type="entry name" value="P-loop containing nucleoside triphosphate hydrolases"/>
    <property type="match status" value="2"/>
</dbReference>
<dbReference type="PANTHER" id="PTHR47396:SF1">
    <property type="entry name" value="ATP-DEPENDENT HELICASE IRC3-RELATED"/>
    <property type="match status" value="1"/>
</dbReference>
<dbReference type="GO" id="GO:0003677">
    <property type="term" value="F:DNA binding"/>
    <property type="evidence" value="ECO:0007669"/>
    <property type="project" value="InterPro"/>
</dbReference>
<dbReference type="AlphaFoldDB" id="A0A831LUW4"/>
<keyword evidence="3" id="KW-0378">Hydrolase</keyword>
<feature type="coiled-coil region" evidence="1">
    <location>
        <begin position="305"/>
        <end position="332"/>
    </location>
</feature>
<reference evidence="3" key="1">
    <citation type="journal article" date="2020" name="mSystems">
        <title>Genome- and Community-Level Interaction Insights into Carbon Utilization and Element Cycling Functions of Hydrothermarchaeota in Hydrothermal Sediment.</title>
        <authorList>
            <person name="Zhou Z."/>
            <person name="Liu Y."/>
            <person name="Xu W."/>
            <person name="Pan J."/>
            <person name="Luo Z.H."/>
            <person name="Li M."/>
        </authorList>
    </citation>
    <scope>NUCLEOTIDE SEQUENCE [LARGE SCALE GENOMIC DNA]</scope>
    <source>
        <strain evidence="3">SpSt-1217</strain>
    </source>
</reference>
<name>A0A831LUW4_9BACT</name>
<dbReference type="InterPro" id="IPR027417">
    <property type="entry name" value="P-loop_NTPase"/>
</dbReference>
<dbReference type="Pfam" id="PF04851">
    <property type="entry name" value="ResIII"/>
    <property type="match status" value="1"/>
</dbReference>
<evidence type="ECO:0000256" key="1">
    <source>
        <dbReference type="SAM" id="Coils"/>
    </source>
</evidence>